<dbReference type="InterPro" id="IPR051213">
    <property type="entry name" value="START_lipid_transfer"/>
</dbReference>
<evidence type="ECO:0000256" key="1">
    <source>
        <dbReference type="SAM" id="SignalP"/>
    </source>
</evidence>
<dbReference type="Proteomes" id="UP000237347">
    <property type="component" value="Unassembled WGS sequence"/>
</dbReference>
<evidence type="ECO:0000313" key="2">
    <source>
        <dbReference type="EMBL" id="KAK7857918.1"/>
    </source>
</evidence>
<dbReference type="PANTHER" id="PTHR19308:SF58">
    <property type="entry name" value="POLYKETIDE CYCLASE_DEHYDRASE AND LIPID TRANSPORT SUPERFAMILY PROTEIN"/>
    <property type="match status" value="1"/>
</dbReference>
<keyword evidence="3" id="KW-1185">Reference proteome</keyword>
<dbReference type="InterPro" id="IPR023393">
    <property type="entry name" value="START-like_dom_sf"/>
</dbReference>
<name>A0AAW0M3N1_QUESU</name>
<dbReference type="Gene3D" id="3.30.530.20">
    <property type="match status" value="1"/>
</dbReference>
<protein>
    <submittedName>
        <fullName evidence="2">Uncharacterized protein</fullName>
    </submittedName>
</protein>
<gene>
    <name evidence="2" type="ORF">CFP56_015309</name>
</gene>
<dbReference type="SUPFAM" id="SSF55961">
    <property type="entry name" value="Bet v1-like"/>
    <property type="match status" value="1"/>
</dbReference>
<accession>A0AAW0M3N1</accession>
<keyword evidence="1" id="KW-0732">Signal</keyword>
<comment type="caution">
    <text evidence="2">The sequence shown here is derived from an EMBL/GenBank/DDBJ whole genome shotgun (WGS) entry which is preliminary data.</text>
</comment>
<organism evidence="2 3">
    <name type="scientific">Quercus suber</name>
    <name type="common">Cork oak</name>
    <dbReference type="NCBI Taxonomy" id="58331"/>
    <lineage>
        <taxon>Eukaryota</taxon>
        <taxon>Viridiplantae</taxon>
        <taxon>Streptophyta</taxon>
        <taxon>Embryophyta</taxon>
        <taxon>Tracheophyta</taxon>
        <taxon>Spermatophyta</taxon>
        <taxon>Magnoliopsida</taxon>
        <taxon>eudicotyledons</taxon>
        <taxon>Gunneridae</taxon>
        <taxon>Pentapetalae</taxon>
        <taxon>rosids</taxon>
        <taxon>fabids</taxon>
        <taxon>Fagales</taxon>
        <taxon>Fagaceae</taxon>
        <taxon>Quercus</taxon>
    </lineage>
</organism>
<reference evidence="2 3" key="1">
    <citation type="journal article" date="2018" name="Sci. Data">
        <title>The draft genome sequence of cork oak.</title>
        <authorList>
            <person name="Ramos A.M."/>
            <person name="Usie A."/>
            <person name="Barbosa P."/>
            <person name="Barros P.M."/>
            <person name="Capote T."/>
            <person name="Chaves I."/>
            <person name="Simoes F."/>
            <person name="Abreu I."/>
            <person name="Carrasquinho I."/>
            <person name="Faro C."/>
            <person name="Guimaraes J.B."/>
            <person name="Mendonca D."/>
            <person name="Nobrega F."/>
            <person name="Rodrigues L."/>
            <person name="Saibo N.J.M."/>
            <person name="Varela M.C."/>
            <person name="Egas C."/>
            <person name="Matos J."/>
            <person name="Miguel C.M."/>
            <person name="Oliveira M.M."/>
            <person name="Ricardo C.P."/>
            <person name="Goncalves S."/>
        </authorList>
    </citation>
    <scope>NUCLEOTIDE SEQUENCE [LARGE SCALE GENOMIC DNA]</scope>
    <source>
        <strain evidence="3">cv. HL8</strain>
    </source>
</reference>
<proteinExistence type="predicted"/>
<evidence type="ECO:0000313" key="3">
    <source>
        <dbReference type="Proteomes" id="UP000237347"/>
    </source>
</evidence>
<feature type="chain" id="PRO_5043519412" evidence="1">
    <location>
        <begin position="22"/>
        <end position="157"/>
    </location>
</feature>
<feature type="signal peptide" evidence="1">
    <location>
        <begin position="1"/>
        <end position="21"/>
    </location>
</feature>
<dbReference type="AlphaFoldDB" id="A0AAW0M3N1"/>
<dbReference type="EMBL" id="PKMF04000023">
    <property type="protein sequence ID" value="KAK7857918.1"/>
    <property type="molecule type" value="Genomic_DNA"/>
</dbReference>
<sequence length="157" mass="18082">MLLEFLLRLVSFITLDTYIFTQTTTVLSTCFAFVPIPSLNSLKFQFPSCIPWTSDDDDKEALLLSPAASKSDSSSSQLDNEKVAWVTREDADHLCRLVEEKDAGPAWIQMMDRSTSTMSYQAWRRDPETGPPQYRSRTVYEDATPELVRDFFWDDEF</sequence>
<dbReference type="PANTHER" id="PTHR19308">
    <property type="entry name" value="PHOSPHATIDYLCHOLINE TRANSFER PROTEIN"/>
    <property type="match status" value="1"/>
</dbReference>